<evidence type="ECO:0000313" key="3">
    <source>
        <dbReference type="Proteomes" id="UP001317488"/>
    </source>
</evidence>
<organism evidence="2 3">
    <name type="scientific">Thermus antranikianii</name>
    <dbReference type="NCBI Taxonomy" id="88190"/>
    <lineage>
        <taxon>Bacteria</taxon>
        <taxon>Thermotogati</taxon>
        <taxon>Deinococcota</taxon>
        <taxon>Deinococci</taxon>
        <taxon>Thermales</taxon>
        <taxon>Thermaceae</taxon>
        <taxon>Thermus</taxon>
    </lineage>
</organism>
<evidence type="ECO:0000313" key="2">
    <source>
        <dbReference type="EMBL" id="WCM39067.1"/>
    </source>
</evidence>
<proteinExistence type="predicted"/>
<evidence type="ECO:0000259" key="1">
    <source>
        <dbReference type="Pfam" id="PF14332"/>
    </source>
</evidence>
<dbReference type="Proteomes" id="UP001317488">
    <property type="component" value="Chromosome"/>
</dbReference>
<dbReference type="RefSeq" id="WP_028493426.1">
    <property type="nucleotide sequence ID" value="NZ_CP046617.1"/>
</dbReference>
<feature type="domain" description="PatA-like N-terminal" evidence="1">
    <location>
        <begin position="2"/>
        <end position="100"/>
    </location>
</feature>
<sequence>MEGNLNAIPLVELLELIHSHRRSGVLELSVGYLPLSLRFAGGEVVGAAILDWEGLEALFSFPLHPQEGVFRFGVTPPTADKPLMPFSALLGEWARVNDEWDRFRTLVDSPSRVLEAIQPKPPYEVFQGGKSVRAAAKAWQVPLLIAMERAYMGVREGDLYPLRRYAWYALRIKYQGRKGKTGKTLEEFGQLQALLDGTRNLGEVIASGVPIGLVRRYLVQALASGELAPPGRGWLLRDLTWEMEKEEST</sequence>
<keyword evidence="3" id="KW-1185">Reference proteome</keyword>
<reference evidence="2 3" key="1">
    <citation type="submission" date="2019-12" db="EMBL/GenBank/DDBJ databases">
        <authorList>
            <person name="An T."/>
        </authorList>
    </citation>
    <scope>NUCLEOTIDE SEQUENCE [LARGE SCALE GENOMIC DNA]</scope>
    <source>
        <strain evidence="2 3">JCM 19900</strain>
    </source>
</reference>
<protein>
    <submittedName>
        <fullName evidence="2">DUF4388 domain-containing protein</fullName>
    </submittedName>
</protein>
<dbReference type="Pfam" id="PF14332">
    <property type="entry name" value="DUF4388"/>
    <property type="match status" value="1"/>
</dbReference>
<dbReference type="EMBL" id="CP046617">
    <property type="protein sequence ID" value="WCM39067.1"/>
    <property type="molecule type" value="Genomic_DNA"/>
</dbReference>
<accession>A0ABY7RMY0</accession>
<dbReference type="InterPro" id="IPR025497">
    <property type="entry name" value="PatA-like_N"/>
</dbReference>
<name>A0ABY7RMY0_9DEIN</name>
<gene>
    <name evidence="2" type="ORF">GO600_02505</name>
</gene>